<dbReference type="EMBL" id="JAECSB010000037">
    <property type="protein sequence ID" value="MBH5143492.1"/>
    <property type="molecule type" value="Genomic_DNA"/>
</dbReference>
<sequence>MDTVGYSDQLAHALIDSGGYSWSKLADDYYSLSETARRFALEKMDIVVVGAVEPIIRLADELSWTFIASEVQVLDWSANRGQRGRIDLLGWNAESITLVDVKTVQNIPAEVRTGDAAQLRKYTRDLRPTAPPRHRFKARALYVDHAGRTETRRVNVRKGGSHD</sequence>
<name>A0A8I1D6Q6_RHOER</name>
<protein>
    <submittedName>
        <fullName evidence="1">Uncharacterized protein</fullName>
    </submittedName>
</protein>
<proteinExistence type="predicted"/>
<organism evidence="1 2">
    <name type="scientific">Rhodococcus erythropolis</name>
    <name type="common">Arthrobacter picolinophilus</name>
    <dbReference type="NCBI Taxonomy" id="1833"/>
    <lineage>
        <taxon>Bacteria</taxon>
        <taxon>Bacillati</taxon>
        <taxon>Actinomycetota</taxon>
        <taxon>Actinomycetes</taxon>
        <taxon>Mycobacteriales</taxon>
        <taxon>Nocardiaceae</taxon>
        <taxon>Rhodococcus</taxon>
        <taxon>Rhodococcus erythropolis group</taxon>
    </lineage>
</organism>
<accession>A0A8I1D6Q6</accession>
<dbReference type="RefSeq" id="WP_197941067.1">
    <property type="nucleotide sequence ID" value="NZ_JAECSB010000037.1"/>
</dbReference>
<evidence type="ECO:0000313" key="1">
    <source>
        <dbReference type="EMBL" id="MBH5143492.1"/>
    </source>
</evidence>
<reference evidence="1 2" key="1">
    <citation type="submission" date="2020-12" db="EMBL/GenBank/DDBJ databases">
        <title>Draft genome sequence of furan degrading bacterial strain FUR100.</title>
        <authorList>
            <person name="Woiski C."/>
        </authorList>
    </citation>
    <scope>NUCLEOTIDE SEQUENCE [LARGE SCALE GENOMIC DNA]</scope>
    <source>
        <strain evidence="1 2">FUR100</strain>
    </source>
</reference>
<evidence type="ECO:0000313" key="2">
    <source>
        <dbReference type="Proteomes" id="UP000627573"/>
    </source>
</evidence>
<dbReference type="Proteomes" id="UP000627573">
    <property type="component" value="Unassembled WGS sequence"/>
</dbReference>
<dbReference type="AlphaFoldDB" id="A0A8I1D6Q6"/>
<comment type="caution">
    <text evidence="1">The sequence shown here is derived from an EMBL/GenBank/DDBJ whole genome shotgun (WGS) entry which is preliminary data.</text>
</comment>
<keyword evidence="2" id="KW-1185">Reference proteome</keyword>
<gene>
    <name evidence="1" type="ORF">I3517_12770</name>
</gene>